<organism evidence="1 2">
    <name type="scientific">Coniosporium uncinatum</name>
    <dbReference type="NCBI Taxonomy" id="93489"/>
    <lineage>
        <taxon>Eukaryota</taxon>
        <taxon>Fungi</taxon>
        <taxon>Dikarya</taxon>
        <taxon>Ascomycota</taxon>
        <taxon>Pezizomycotina</taxon>
        <taxon>Dothideomycetes</taxon>
        <taxon>Dothideomycetes incertae sedis</taxon>
        <taxon>Coniosporium</taxon>
    </lineage>
</organism>
<protein>
    <submittedName>
        <fullName evidence="1">Uncharacterized protein</fullName>
    </submittedName>
</protein>
<sequence length="262" mass="29537">RNIFQARESNSKIYSWLAFTIGAVVSEIPYRLVAGTLYWVCWYFPAFFPRDTYTAASVWLFVMQFEMFYLGFGLAIAAFAPNELLASLLVPIFFLFVVSFCGVVVPYQALPTFWKSWMYHLSPFTYLLEGFLGLVTHNQPVRCDASELALFPAPPGQSCESYAGPYAAQAGGYVQTQPDGLCGFCQYSSGDQFAASFNVSYTKIWRDFGIFWAFIIFNFGVVFVASWFYLQGGRKVKRVVSGQARKEKKAAKQREQGGGEKV</sequence>
<accession>A0ACC3DUG1</accession>
<dbReference type="Proteomes" id="UP001186974">
    <property type="component" value="Unassembled WGS sequence"/>
</dbReference>
<gene>
    <name evidence="1" type="ORF">LTS18_002329</name>
</gene>
<evidence type="ECO:0000313" key="2">
    <source>
        <dbReference type="Proteomes" id="UP001186974"/>
    </source>
</evidence>
<proteinExistence type="predicted"/>
<comment type="caution">
    <text evidence="1">The sequence shown here is derived from an EMBL/GenBank/DDBJ whole genome shotgun (WGS) entry which is preliminary data.</text>
</comment>
<keyword evidence="2" id="KW-1185">Reference proteome</keyword>
<reference evidence="1" key="1">
    <citation type="submission" date="2024-09" db="EMBL/GenBank/DDBJ databases">
        <title>Black Yeasts Isolated from many extreme environments.</title>
        <authorList>
            <person name="Coleine C."/>
            <person name="Stajich J.E."/>
            <person name="Selbmann L."/>
        </authorList>
    </citation>
    <scope>NUCLEOTIDE SEQUENCE</scope>
    <source>
        <strain evidence="1">CCFEE 5737</strain>
    </source>
</reference>
<dbReference type="EMBL" id="JAWDJW010000617">
    <property type="protein sequence ID" value="KAK3080339.1"/>
    <property type="molecule type" value="Genomic_DNA"/>
</dbReference>
<feature type="non-terminal residue" evidence="1">
    <location>
        <position position="1"/>
    </location>
</feature>
<name>A0ACC3DUG1_9PEZI</name>
<evidence type="ECO:0000313" key="1">
    <source>
        <dbReference type="EMBL" id="KAK3080339.1"/>
    </source>
</evidence>